<accession>A0A0S2KIU2</accession>
<dbReference type="STRING" id="76123.AS203_02920"/>
<evidence type="ECO:0008006" key="3">
    <source>
        <dbReference type="Google" id="ProtNLM"/>
    </source>
</evidence>
<protein>
    <recommendedName>
        <fullName evidence="3">Lipoprotein</fullName>
    </recommendedName>
</protein>
<dbReference type="Proteomes" id="UP000056252">
    <property type="component" value="Chromosome"/>
</dbReference>
<evidence type="ECO:0000313" key="1">
    <source>
        <dbReference type="EMBL" id="ALO48165.1"/>
    </source>
</evidence>
<proteinExistence type="predicted"/>
<name>A0A0S2KIU2_9BACT</name>
<dbReference type="AlphaFoldDB" id="A0A0S2KIU2"/>
<dbReference type="EMBL" id="CP013195">
    <property type="protein sequence ID" value="ALO48165.1"/>
    <property type="molecule type" value="Genomic_DNA"/>
</dbReference>
<sequence length="221" mass="25454">MALKKNQYLYTIVFILLIGCNHKQGDNYQAFIKKQSLTCKEYMIAINGKRINLSFSSSQGGLNKNDIYLKIRLNHGLSDIRSQNFIATSYENLILSLDLVLKTMAKDYDISNLHSIEFEIIELGRECLIITKDYKKVYGDGNNIEGEDLIHILKHSDFISDIKEQIAVYGLTVKDISVENPFFTTWDDFCSYNINRDIEYGLISNKILRAIVYVSLQKDKL</sequence>
<keyword evidence="2" id="KW-1185">Reference proteome</keyword>
<dbReference type="KEGG" id="peo:AS203_02920"/>
<evidence type="ECO:0000313" key="2">
    <source>
        <dbReference type="Proteomes" id="UP000056252"/>
    </source>
</evidence>
<organism evidence="1 2">
    <name type="scientific">Hoylesella enoeca</name>
    <dbReference type="NCBI Taxonomy" id="76123"/>
    <lineage>
        <taxon>Bacteria</taxon>
        <taxon>Pseudomonadati</taxon>
        <taxon>Bacteroidota</taxon>
        <taxon>Bacteroidia</taxon>
        <taxon>Bacteroidales</taxon>
        <taxon>Prevotellaceae</taxon>
        <taxon>Hoylesella</taxon>
    </lineage>
</organism>
<dbReference type="RefSeq" id="WP_025066397.1">
    <property type="nucleotide sequence ID" value="NZ_CP013195.1"/>
</dbReference>
<dbReference type="PROSITE" id="PS51257">
    <property type="entry name" value="PROKAR_LIPOPROTEIN"/>
    <property type="match status" value="1"/>
</dbReference>
<reference evidence="2" key="1">
    <citation type="submission" date="2015-11" db="EMBL/GenBank/DDBJ databases">
        <authorList>
            <person name="Holder M.E."/>
            <person name="Ajami N.J."/>
            <person name="Petrosino J.F."/>
        </authorList>
    </citation>
    <scope>NUCLEOTIDE SEQUENCE [LARGE SCALE GENOMIC DNA]</scope>
    <source>
        <strain evidence="2">F0113</strain>
    </source>
</reference>
<gene>
    <name evidence="1" type="ORF">AS203_02920</name>
</gene>